<dbReference type="InParanoid" id="A0A0C2SPJ4"/>
<organism evidence="1 2">
    <name type="scientific">Amanita muscaria (strain Koide BX008)</name>
    <dbReference type="NCBI Taxonomy" id="946122"/>
    <lineage>
        <taxon>Eukaryota</taxon>
        <taxon>Fungi</taxon>
        <taxon>Dikarya</taxon>
        <taxon>Basidiomycota</taxon>
        <taxon>Agaricomycotina</taxon>
        <taxon>Agaricomycetes</taxon>
        <taxon>Agaricomycetidae</taxon>
        <taxon>Agaricales</taxon>
        <taxon>Pluteineae</taxon>
        <taxon>Amanitaceae</taxon>
        <taxon>Amanita</taxon>
    </lineage>
</organism>
<sequence length="102" mass="11324">MNFSTILYPPSHWTYHTSGHASRVTVTVGRSASPQPFVYRPSLSFVPYSLSAPSPSFLFFSASLESLQRVMQVTKENPRLALFGCYCCDHSVGYIAALRTLS</sequence>
<dbReference type="AlphaFoldDB" id="A0A0C2SPJ4"/>
<evidence type="ECO:0000313" key="1">
    <source>
        <dbReference type="EMBL" id="KIL55919.1"/>
    </source>
</evidence>
<keyword evidence="2" id="KW-1185">Reference proteome</keyword>
<dbReference type="HOGENOM" id="CLU_2276770_0_0_1"/>
<dbReference type="EMBL" id="KN818460">
    <property type="protein sequence ID" value="KIL55919.1"/>
    <property type="molecule type" value="Genomic_DNA"/>
</dbReference>
<reference evidence="1 2" key="1">
    <citation type="submission" date="2014-04" db="EMBL/GenBank/DDBJ databases">
        <title>Evolutionary Origins and Diversification of the Mycorrhizal Mutualists.</title>
        <authorList>
            <consortium name="DOE Joint Genome Institute"/>
            <consortium name="Mycorrhizal Genomics Consortium"/>
            <person name="Kohler A."/>
            <person name="Kuo A."/>
            <person name="Nagy L.G."/>
            <person name="Floudas D."/>
            <person name="Copeland A."/>
            <person name="Barry K.W."/>
            <person name="Cichocki N."/>
            <person name="Veneault-Fourrey C."/>
            <person name="LaButti K."/>
            <person name="Lindquist E.A."/>
            <person name="Lipzen A."/>
            <person name="Lundell T."/>
            <person name="Morin E."/>
            <person name="Murat C."/>
            <person name="Riley R."/>
            <person name="Ohm R."/>
            <person name="Sun H."/>
            <person name="Tunlid A."/>
            <person name="Henrissat B."/>
            <person name="Grigoriev I.V."/>
            <person name="Hibbett D.S."/>
            <person name="Martin F."/>
        </authorList>
    </citation>
    <scope>NUCLEOTIDE SEQUENCE [LARGE SCALE GENOMIC DNA]</scope>
    <source>
        <strain evidence="1 2">Koide BX008</strain>
    </source>
</reference>
<evidence type="ECO:0000313" key="2">
    <source>
        <dbReference type="Proteomes" id="UP000054549"/>
    </source>
</evidence>
<proteinExistence type="predicted"/>
<protein>
    <submittedName>
        <fullName evidence="1">Uncharacterized protein</fullName>
    </submittedName>
</protein>
<name>A0A0C2SPJ4_AMAMK</name>
<gene>
    <name evidence="1" type="ORF">M378DRAFT_551616</name>
</gene>
<dbReference type="Proteomes" id="UP000054549">
    <property type="component" value="Unassembled WGS sequence"/>
</dbReference>
<accession>A0A0C2SPJ4</accession>